<dbReference type="AlphaFoldDB" id="A0A557RUR4"/>
<evidence type="ECO:0000313" key="2">
    <source>
        <dbReference type="Proteomes" id="UP000316649"/>
    </source>
</evidence>
<comment type="caution">
    <text evidence="1">The sequence shown here is derived from an EMBL/GenBank/DDBJ whole genome shotgun (WGS) entry which is preliminary data.</text>
</comment>
<dbReference type="EMBL" id="VMNH01000033">
    <property type="protein sequence ID" value="TVO68889.1"/>
    <property type="molecule type" value="Genomic_DNA"/>
</dbReference>
<dbReference type="OrthoDB" id="9806357at2"/>
<sequence>MVTGWAYLAQPSTGHAVRKGDFELSPDTSAIPIEEIHSGGPPKDGIPSIDKPVFLTPDKSSQQDQDRILGLMWNGVAKAYPINIMNWHEIVNDQFGKEPVVITYCPLCGSGVAFEAQVGDETLQFGVSGLLYNSDVLLYDRKTESLWSQLLSRAVTGKMKGTRLKVLPLMVTTWAEWKQLYPETVVLSRDTGHFRDYDRDPYAGYETSQGIYFPVSKKDPRYHPKEQVLGLEINGQFKAYPLAELSLTKGKLKDEFAGQVLRIEYNPASQSARFYDLEGTELAVIRTFWFAWYAFHPETAVYKP</sequence>
<organism evidence="1 2">
    <name type="scientific">Sedimenticola selenatireducens</name>
    <dbReference type="NCBI Taxonomy" id="191960"/>
    <lineage>
        <taxon>Bacteria</taxon>
        <taxon>Pseudomonadati</taxon>
        <taxon>Pseudomonadota</taxon>
        <taxon>Gammaproteobacteria</taxon>
        <taxon>Chromatiales</taxon>
        <taxon>Sedimenticolaceae</taxon>
        <taxon>Sedimenticola</taxon>
    </lineage>
</organism>
<protein>
    <submittedName>
        <fullName evidence="1">DUF3179 domain-containing protein</fullName>
    </submittedName>
</protein>
<evidence type="ECO:0000313" key="1">
    <source>
        <dbReference type="EMBL" id="TVO68889.1"/>
    </source>
</evidence>
<dbReference type="Proteomes" id="UP000316649">
    <property type="component" value="Unassembled WGS sequence"/>
</dbReference>
<dbReference type="Pfam" id="PF11376">
    <property type="entry name" value="DUF3179"/>
    <property type="match status" value="1"/>
</dbReference>
<gene>
    <name evidence="1" type="ORF">FHP88_18225</name>
</gene>
<proteinExistence type="predicted"/>
<keyword evidence="2" id="KW-1185">Reference proteome</keyword>
<name>A0A557RUR4_9GAMM</name>
<accession>A0A557RUR4</accession>
<reference evidence="1 2" key="1">
    <citation type="submission" date="2019-07" db="EMBL/GenBank/DDBJ databases">
        <title>The pathways for chlorine oxyanion respiration interact through the shared metabolite chlorate.</title>
        <authorList>
            <person name="Barnum T.P."/>
            <person name="Cheng Y."/>
            <person name="Hill K.A."/>
            <person name="Lucas L.N."/>
            <person name="Carlson H.K."/>
            <person name="Coates J.D."/>
        </authorList>
    </citation>
    <scope>NUCLEOTIDE SEQUENCE [LARGE SCALE GENOMIC DNA]</scope>
    <source>
        <strain evidence="1 2">BK-1</strain>
    </source>
</reference>
<dbReference type="InterPro" id="IPR021516">
    <property type="entry name" value="DUF3179"/>
</dbReference>